<dbReference type="InterPro" id="IPR029058">
    <property type="entry name" value="AB_hydrolase_fold"/>
</dbReference>
<evidence type="ECO:0000256" key="2">
    <source>
        <dbReference type="ARBA" id="ARBA00022801"/>
    </source>
</evidence>
<gene>
    <name evidence="4" type="ORF">ACHAW5_000071</name>
</gene>
<dbReference type="Gene3D" id="3.40.50.1820">
    <property type="entry name" value="alpha/beta hydrolase"/>
    <property type="match status" value="1"/>
</dbReference>
<dbReference type="InterPro" id="IPR000073">
    <property type="entry name" value="AB_hydrolase_1"/>
</dbReference>
<proteinExistence type="inferred from homology"/>
<comment type="caution">
    <text evidence="4">The sequence shown here is derived from an EMBL/GenBank/DDBJ whole genome shotgun (WGS) entry which is preliminary data.</text>
</comment>
<reference evidence="4 5" key="1">
    <citation type="submission" date="2024-10" db="EMBL/GenBank/DDBJ databases">
        <title>Updated reference genomes for cyclostephanoid diatoms.</title>
        <authorList>
            <person name="Roberts W.R."/>
            <person name="Alverson A.J."/>
        </authorList>
    </citation>
    <scope>NUCLEOTIDE SEQUENCE [LARGE SCALE GENOMIC DNA]</scope>
    <source>
        <strain evidence="4 5">AJA276-08</strain>
    </source>
</reference>
<feature type="domain" description="AB hydrolase-1" evidence="3">
    <location>
        <begin position="15"/>
        <end position="122"/>
    </location>
</feature>
<sequence>MSDAFRGVSRVFVAFLHGLLGNKRNFASLASSLSSQLRNSRTIYTLDLRNHGENTHDWRMSMSYTEMARDVLAFMDDVMMASSSSSGNDRAVLVGHSMGGKVAQCLALMHPERVAGLVVLDIAPVRYKGGGGGGGDGSGWRAVEEIVRSVATIDLTERGSYATKRDVDKALRQRTATLEDPALRAFVLTNLEQVAARDRTRGAEDADDVVDDDAPTLRWKIHWDGIVNELDRIAGFDVHDRAMDDGAVASPPDADGVGIVPQQTNDGTNSIQYEGDVFFIHGGASRFVRHSHISTIASFFPNHMLTTIRGSGHWVHAEAPDDTIALLKRYLDR</sequence>
<dbReference type="EMBL" id="JALLAZ020001604">
    <property type="protein sequence ID" value="KAL3771362.1"/>
    <property type="molecule type" value="Genomic_DNA"/>
</dbReference>
<protein>
    <recommendedName>
        <fullName evidence="3">AB hydrolase-1 domain-containing protein</fullName>
    </recommendedName>
</protein>
<keyword evidence="5" id="KW-1185">Reference proteome</keyword>
<dbReference type="PANTHER" id="PTHR46118">
    <property type="entry name" value="PROTEIN ABHD11"/>
    <property type="match status" value="1"/>
</dbReference>
<keyword evidence="2" id="KW-0378">Hydrolase</keyword>
<dbReference type="Pfam" id="PF00561">
    <property type="entry name" value="Abhydrolase_1"/>
    <property type="match status" value="1"/>
</dbReference>
<evidence type="ECO:0000256" key="1">
    <source>
        <dbReference type="ARBA" id="ARBA00008645"/>
    </source>
</evidence>
<dbReference type="AlphaFoldDB" id="A0ABD3N675"/>
<accession>A0ABD3N675</accession>
<dbReference type="GO" id="GO:0016787">
    <property type="term" value="F:hydrolase activity"/>
    <property type="evidence" value="ECO:0007669"/>
    <property type="project" value="UniProtKB-KW"/>
</dbReference>
<dbReference type="SUPFAM" id="SSF53474">
    <property type="entry name" value="alpha/beta-Hydrolases"/>
    <property type="match status" value="1"/>
</dbReference>
<comment type="similarity">
    <text evidence="1">Belongs to the AB hydrolase superfamily.</text>
</comment>
<dbReference type="Proteomes" id="UP001530315">
    <property type="component" value="Unassembled WGS sequence"/>
</dbReference>
<evidence type="ECO:0000313" key="5">
    <source>
        <dbReference type="Proteomes" id="UP001530315"/>
    </source>
</evidence>
<dbReference type="PANTHER" id="PTHR46118:SF4">
    <property type="entry name" value="PROTEIN ABHD11"/>
    <property type="match status" value="1"/>
</dbReference>
<evidence type="ECO:0000313" key="4">
    <source>
        <dbReference type="EMBL" id="KAL3771362.1"/>
    </source>
</evidence>
<organism evidence="4 5">
    <name type="scientific">Stephanodiscus triporus</name>
    <dbReference type="NCBI Taxonomy" id="2934178"/>
    <lineage>
        <taxon>Eukaryota</taxon>
        <taxon>Sar</taxon>
        <taxon>Stramenopiles</taxon>
        <taxon>Ochrophyta</taxon>
        <taxon>Bacillariophyta</taxon>
        <taxon>Coscinodiscophyceae</taxon>
        <taxon>Thalassiosirophycidae</taxon>
        <taxon>Stephanodiscales</taxon>
        <taxon>Stephanodiscaceae</taxon>
        <taxon>Stephanodiscus</taxon>
    </lineage>
</organism>
<name>A0ABD3N675_9STRA</name>
<evidence type="ECO:0000259" key="3">
    <source>
        <dbReference type="Pfam" id="PF00561"/>
    </source>
</evidence>